<evidence type="ECO:0000256" key="1">
    <source>
        <dbReference type="SAM" id="Phobius"/>
    </source>
</evidence>
<name>A0AAD0TYP7_9GAMM</name>
<dbReference type="AlphaFoldDB" id="A0AAD0TYP7"/>
<gene>
    <name evidence="2" type="ORF">D9T18_09275</name>
</gene>
<dbReference type="Proteomes" id="UP000279995">
    <property type="component" value="Chromosome I"/>
</dbReference>
<reference evidence="2 3" key="1">
    <citation type="submission" date="2018-10" db="EMBL/GenBank/DDBJ databases">
        <title>Complete Genome Sequence and Transcriptomic Profiles of a Marine Bacterium, Pseudoalteromonas agarivorans Hao 2018.</title>
        <authorList>
            <person name="Hao L."/>
        </authorList>
    </citation>
    <scope>NUCLEOTIDE SEQUENCE [LARGE SCALE GENOMIC DNA]</scope>
    <source>
        <strain evidence="2 3">Hao 2018</strain>
    </source>
</reference>
<proteinExistence type="predicted"/>
<dbReference type="EMBL" id="CP033065">
    <property type="protein sequence ID" value="AYM86884.1"/>
    <property type="molecule type" value="Genomic_DNA"/>
</dbReference>
<sequence>MKTGVIIFLVVLSSMLGIMLGFKLASVREVGAIWLWLVELGTVLAGFGTVFASYVGYLALNNWKSQSKGASTLNRLLQNQEYIAILCCEFLDRSTNLMGDEKDDMNEIVKKTDKNFAILSRQLQPNTEILEMKKLLQMPRVRIRDFGVLWDDEKKKLRKLELKINVYIARN</sequence>
<evidence type="ECO:0000313" key="2">
    <source>
        <dbReference type="EMBL" id="AYM86884.1"/>
    </source>
</evidence>
<feature type="transmembrane region" description="Helical" evidence="1">
    <location>
        <begin position="7"/>
        <end position="27"/>
    </location>
</feature>
<evidence type="ECO:0000313" key="3">
    <source>
        <dbReference type="Proteomes" id="UP000279995"/>
    </source>
</evidence>
<feature type="transmembrane region" description="Helical" evidence="1">
    <location>
        <begin position="33"/>
        <end position="60"/>
    </location>
</feature>
<keyword evidence="1" id="KW-1133">Transmembrane helix</keyword>
<organism evidence="2 3">
    <name type="scientific">Pseudoalteromonas agarivorans</name>
    <dbReference type="NCBI Taxonomy" id="176102"/>
    <lineage>
        <taxon>Bacteria</taxon>
        <taxon>Pseudomonadati</taxon>
        <taxon>Pseudomonadota</taxon>
        <taxon>Gammaproteobacteria</taxon>
        <taxon>Alteromonadales</taxon>
        <taxon>Pseudoalteromonadaceae</taxon>
        <taxon>Pseudoalteromonas</taxon>
    </lineage>
</organism>
<accession>A0AAD0TYP7</accession>
<keyword evidence="1" id="KW-0812">Transmembrane</keyword>
<dbReference type="RefSeq" id="WP_121637613.1">
    <property type="nucleotide sequence ID" value="NZ_CP033065.1"/>
</dbReference>
<keyword evidence="1" id="KW-0472">Membrane</keyword>
<protein>
    <submittedName>
        <fullName evidence="2">Uncharacterized protein</fullName>
    </submittedName>
</protein>